<dbReference type="Gene3D" id="3.40.50.1110">
    <property type="entry name" value="SGNH hydrolase"/>
    <property type="match status" value="1"/>
</dbReference>
<evidence type="ECO:0000313" key="4">
    <source>
        <dbReference type="Proteomes" id="UP001346149"/>
    </source>
</evidence>
<protein>
    <submittedName>
        <fullName evidence="3">Uncharacterized protein</fullName>
    </submittedName>
</protein>
<name>A0AAN7LUC2_TRANT</name>
<keyword evidence="4" id="KW-1185">Reference proteome</keyword>
<dbReference type="PANTHER" id="PTHR22835">
    <property type="entry name" value="ZINC FINGER FYVE DOMAIN CONTAINING PROTEIN"/>
    <property type="match status" value="1"/>
</dbReference>
<dbReference type="GO" id="GO:0016788">
    <property type="term" value="F:hydrolase activity, acting on ester bonds"/>
    <property type="evidence" value="ECO:0007669"/>
    <property type="project" value="InterPro"/>
</dbReference>
<keyword evidence="2" id="KW-0325">Glycoprotein</keyword>
<dbReference type="Proteomes" id="UP001346149">
    <property type="component" value="Unassembled WGS sequence"/>
</dbReference>
<comment type="similarity">
    <text evidence="1">Belongs to the 'GDSL' lipolytic enzyme family.</text>
</comment>
<dbReference type="InterPro" id="IPR001087">
    <property type="entry name" value="GDSL"/>
</dbReference>
<accession>A0AAN7LUC2</accession>
<dbReference type="EMBL" id="JAXQNO010000013">
    <property type="protein sequence ID" value="KAK4786081.1"/>
    <property type="molecule type" value="Genomic_DNA"/>
</dbReference>
<proteinExistence type="inferred from homology"/>
<organism evidence="3 4">
    <name type="scientific">Trapa natans</name>
    <name type="common">Water chestnut</name>
    <dbReference type="NCBI Taxonomy" id="22666"/>
    <lineage>
        <taxon>Eukaryota</taxon>
        <taxon>Viridiplantae</taxon>
        <taxon>Streptophyta</taxon>
        <taxon>Embryophyta</taxon>
        <taxon>Tracheophyta</taxon>
        <taxon>Spermatophyta</taxon>
        <taxon>Magnoliopsida</taxon>
        <taxon>eudicotyledons</taxon>
        <taxon>Gunneridae</taxon>
        <taxon>Pentapetalae</taxon>
        <taxon>rosids</taxon>
        <taxon>malvids</taxon>
        <taxon>Myrtales</taxon>
        <taxon>Lythraceae</taxon>
        <taxon>Trapa</taxon>
    </lineage>
</organism>
<evidence type="ECO:0000313" key="3">
    <source>
        <dbReference type="EMBL" id="KAK4786081.1"/>
    </source>
</evidence>
<comment type="caution">
    <text evidence="3">The sequence shown here is derived from an EMBL/GenBank/DDBJ whole genome shotgun (WGS) entry which is preliminary data.</text>
</comment>
<reference evidence="3 4" key="1">
    <citation type="journal article" date="2023" name="Hortic Res">
        <title>Pangenome of water caltrop reveals structural variations and asymmetric subgenome divergence after allopolyploidization.</title>
        <authorList>
            <person name="Zhang X."/>
            <person name="Chen Y."/>
            <person name="Wang L."/>
            <person name="Yuan Y."/>
            <person name="Fang M."/>
            <person name="Shi L."/>
            <person name="Lu R."/>
            <person name="Comes H.P."/>
            <person name="Ma Y."/>
            <person name="Chen Y."/>
            <person name="Huang G."/>
            <person name="Zhou Y."/>
            <person name="Zheng Z."/>
            <person name="Qiu Y."/>
        </authorList>
    </citation>
    <scope>NUCLEOTIDE SEQUENCE [LARGE SCALE GENOMIC DNA]</scope>
    <source>
        <strain evidence="3">F231</strain>
    </source>
</reference>
<dbReference type="PANTHER" id="PTHR22835:SF532">
    <property type="entry name" value="SERINE-RICH ADHESIN FOR PLATELETS-LIKE ISOFORM X1"/>
    <property type="match status" value="1"/>
</dbReference>
<dbReference type="InterPro" id="IPR036514">
    <property type="entry name" value="SGNH_hydro_sf"/>
</dbReference>
<dbReference type="AlphaFoldDB" id="A0AAN7LUC2"/>
<gene>
    <name evidence="3" type="ORF">SAY86_002770</name>
</gene>
<sequence>MKNLKARRGGANNHMDRTLFWLGSIGAHDFNRIHRSGTFSPEWITHNTIDHVHKLIQGMVKQGGKFFVIQGLPPIGCLPMNQVFSPRNEKDRFGCALRINKAVKHHNVLFQKKLHELQKLFPNCVFVNADMWMAFTKVLSSHRKFGFLEPFKACCGSGGGLFYFNPKKLCGTSHASVLCQGRRAYDLGLDPPQRRHAQGPCQAPHPWWLHASFPPHPHQVQEGPHP</sequence>
<dbReference type="Pfam" id="PF00657">
    <property type="entry name" value="Lipase_GDSL"/>
    <property type="match status" value="1"/>
</dbReference>
<evidence type="ECO:0000256" key="1">
    <source>
        <dbReference type="ARBA" id="ARBA00008668"/>
    </source>
</evidence>
<evidence type="ECO:0000256" key="2">
    <source>
        <dbReference type="ARBA" id="ARBA00023180"/>
    </source>
</evidence>